<feature type="non-terminal residue" evidence="1">
    <location>
        <position position="1"/>
    </location>
</feature>
<comment type="caution">
    <text evidence="1">The sequence shown here is derived from an EMBL/GenBank/DDBJ whole genome shotgun (WGS) entry which is preliminary data.</text>
</comment>
<organism evidence="1 2">
    <name type="scientific">Nibea albiflora</name>
    <name type="common">Yellow drum</name>
    <name type="synonym">Corvina albiflora</name>
    <dbReference type="NCBI Taxonomy" id="240163"/>
    <lineage>
        <taxon>Eukaryota</taxon>
        <taxon>Metazoa</taxon>
        <taxon>Chordata</taxon>
        <taxon>Craniata</taxon>
        <taxon>Vertebrata</taxon>
        <taxon>Euteleostomi</taxon>
        <taxon>Actinopterygii</taxon>
        <taxon>Neopterygii</taxon>
        <taxon>Teleostei</taxon>
        <taxon>Neoteleostei</taxon>
        <taxon>Acanthomorphata</taxon>
        <taxon>Eupercaria</taxon>
        <taxon>Sciaenidae</taxon>
        <taxon>Nibea</taxon>
    </lineage>
</organism>
<dbReference type="EMBL" id="CM024800">
    <property type="protein sequence ID" value="KAG8012614.1"/>
    <property type="molecule type" value="Genomic_DNA"/>
</dbReference>
<accession>A0ACB7FDK1</accession>
<reference evidence="1" key="1">
    <citation type="submission" date="2020-04" db="EMBL/GenBank/DDBJ databases">
        <title>A chromosome-scale assembly and high-density genetic map of the yellow drum (Nibea albiflora) genome.</title>
        <authorList>
            <person name="Xu D."/>
            <person name="Zhang W."/>
            <person name="Chen R."/>
            <person name="Tan P."/>
            <person name="Wang L."/>
            <person name="Song H."/>
            <person name="Tian L."/>
            <person name="Zhu Q."/>
            <person name="Wang B."/>
        </authorList>
    </citation>
    <scope>NUCLEOTIDE SEQUENCE</scope>
    <source>
        <strain evidence="1">ZJHYS-2018</strain>
    </source>
</reference>
<keyword evidence="2" id="KW-1185">Reference proteome</keyword>
<sequence>RLNLPRTSKYPKSSHTTIMPTASDLSFAIDNHMPQRDRQIIWRTRPPPRLSVPLFDQSDSLPQEAPVWQRGSRGRRHANSGGARGHGHLMRVGGPDPSLTYRPNLEKNETKQKEDYRNFESGSLIERVFNTYKLMHTNQTVDFVKQKHSQWSSCKRTQMGMMDTIMSLDQLVDESDPDVDFPNSFHAFQTAEGIRQAHPDKDWFQLVGLIHDVGKTMSLWDEPQWAVVGDTFPVGCKFQNSIVFRDSTFLENPDDKNLRYNTEYGIYEPNCGLENVLMSWGHDEYLYRVMKFNNCPIPEEGLYMIRFHSFYPWHNHGDYMHLCNDKDRRMLPWVQEFNKFDLYTKTTELPDVKKLKPYYQSLIDKYCPGILKW</sequence>
<evidence type="ECO:0000313" key="2">
    <source>
        <dbReference type="Proteomes" id="UP000805704"/>
    </source>
</evidence>
<dbReference type="Proteomes" id="UP000805704">
    <property type="component" value="Chromosome 12"/>
</dbReference>
<proteinExistence type="predicted"/>
<gene>
    <name evidence="1" type="primary">MIOX</name>
    <name evidence="1" type="ORF">GBF38_020438</name>
</gene>
<evidence type="ECO:0000313" key="1">
    <source>
        <dbReference type="EMBL" id="KAG8012614.1"/>
    </source>
</evidence>
<protein>
    <submittedName>
        <fullName evidence="1">Inositol oxygenase</fullName>
    </submittedName>
</protein>
<name>A0ACB7FDK1_NIBAL</name>